<evidence type="ECO:0000259" key="8">
    <source>
        <dbReference type="Pfam" id="PF02852"/>
    </source>
</evidence>
<evidence type="ECO:0000256" key="5">
    <source>
        <dbReference type="ARBA" id="ARBA00023002"/>
    </source>
</evidence>
<evidence type="ECO:0000313" key="11">
    <source>
        <dbReference type="Proteomes" id="UP000198374"/>
    </source>
</evidence>
<comment type="cofactor">
    <cofactor evidence="1">
        <name>FAD</name>
        <dbReference type="ChEBI" id="CHEBI:57692"/>
    </cofactor>
</comment>
<dbReference type="RefSeq" id="WP_089108572.1">
    <property type="nucleotide sequence ID" value="NZ_BCMF01000003.1"/>
</dbReference>
<comment type="similarity">
    <text evidence="2">Belongs to the class-III pyridine nucleotide-disulfide oxidoreductase family.</text>
</comment>
<name>A0A1Z5IB63_9LACO</name>
<dbReference type="Gene3D" id="3.50.50.60">
    <property type="entry name" value="FAD/NAD(P)-binding domain"/>
    <property type="match status" value="2"/>
</dbReference>
<evidence type="ECO:0000256" key="2">
    <source>
        <dbReference type="ARBA" id="ARBA00009130"/>
    </source>
</evidence>
<dbReference type="OrthoDB" id="9802028at2"/>
<dbReference type="SUPFAM" id="SSF51905">
    <property type="entry name" value="FAD/NAD(P)-binding domain"/>
    <property type="match status" value="2"/>
</dbReference>
<dbReference type="Pfam" id="PF02852">
    <property type="entry name" value="Pyr_redox_dim"/>
    <property type="match status" value="1"/>
</dbReference>
<dbReference type="Pfam" id="PF07992">
    <property type="entry name" value="Pyr_redox_2"/>
    <property type="match status" value="1"/>
</dbReference>
<evidence type="ECO:0000256" key="6">
    <source>
        <dbReference type="ARBA" id="ARBA00023097"/>
    </source>
</evidence>
<dbReference type="Proteomes" id="UP000198374">
    <property type="component" value="Unassembled WGS sequence"/>
</dbReference>
<keyword evidence="4" id="KW-0274">FAD</keyword>
<gene>
    <name evidence="10" type="ORF">IWT30_00719</name>
</gene>
<keyword evidence="5" id="KW-0560">Oxidoreductase</keyword>
<dbReference type="PANTHER" id="PTHR43429">
    <property type="entry name" value="PYRIDINE NUCLEOTIDE-DISULFIDE OXIDOREDUCTASE DOMAIN-CONTAINING"/>
    <property type="match status" value="1"/>
</dbReference>
<dbReference type="EMBL" id="BCMF01000003">
    <property type="protein sequence ID" value="GAW98760.1"/>
    <property type="molecule type" value="Genomic_DNA"/>
</dbReference>
<evidence type="ECO:0000313" key="10">
    <source>
        <dbReference type="EMBL" id="GAW98760.1"/>
    </source>
</evidence>
<keyword evidence="3" id="KW-0285">Flavoprotein</keyword>
<dbReference type="InterPro" id="IPR023753">
    <property type="entry name" value="FAD/NAD-binding_dom"/>
</dbReference>
<dbReference type="Gene3D" id="3.40.250.10">
    <property type="entry name" value="Rhodanese-like domain"/>
    <property type="match status" value="1"/>
</dbReference>
<proteinExistence type="inferred from homology"/>
<reference evidence="10 11" key="1">
    <citation type="submission" date="2015-11" db="EMBL/GenBank/DDBJ databases">
        <title>Draft genome sequences of new species of the genus Lactobacillus isolated from orchardgrass silage.</title>
        <authorList>
            <person name="Tohno M."/>
            <person name="Tanizawa Y."/>
            <person name="Arita M."/>
        </authorList>
    </citation>
    <scope>NUCLEOTIDE SEQUENCE [LARGE SCALE GENOMIC DNA]</scope>
    <source>
        <strain evidence="10 11">IWT30</strain>
    </source>
</reference>
<dbReference type="InterPro" id="IPR036188">
    <property type="entry name" value="FAD/NAD-bd_sf"/>
</dbReference>
<dbReference type="PANTHER" id="PTHR43429:SF1">
    <property type="entry name" value="NAD(P)H SULFUR OXIDOREDUCTASE (COA-DEPENDENT)"/>
    <property type="match status" value="1"/>
</dbReference>
<keyword evidence="11" id="KW-1185">Reference proteome</keyword>
<dbReference type="InterPro" id="IPR016156">
    <property type="entry name" value="FAD/NAD-linked_Rdtase_dimer_sf"/>
</dbReference>
<keyword evidence="7" id="KW-0676">Redox-active center</keyword>
<dbReference type="InterPro" id="IPR004099">
    <property type="entry name" value="Pyr_nucl-diS_OxRdtase_dimer"/>
</dbReference>
<sequence length="537" mass="58252">MKVIVIGGIAGGPSFATRFRRLNEQNEIIILERGEHISIASCALPYYLGGVITDRDSLIERTPAVLKQKNNIDVRVNNEVTAIDPGRHVVSVKDLNSGQQYEEDYDKLVLATGARPVLPPIDGIESATNVFTLRSLADGDRIKDYLQTASPKQVTILGAGAAGVELSENFRRLGLSVTLIDQADKVMLPYDQELTGFLQDELVKNGVEVKLGETIDSVEDSGRELHLSDGNVLNTDMLLVVTGVTPNSEVAERAGIELSTDGHIVVNGQFETSESDIYAIGDVIETTSRITGLPIPSLLSSAANRQGHLLADILNGEPLHYPGFTGVSVAKVFNLTASMVGYSEETLQAAGVTNYASLFVTPFDHAYFYPNAKRLNIKLLYEPDTGKILGGQFVGENGVDKRSGELSTAIAGGLTIDELPGVELPYSPPFSAPRDPLNMAGYVGINQRQQANQTVKYSDLTEPERWDGTFLDIHEEGKPASGKIDSDLAIPLTELRDRLKEIPIDHTVYILYRKGLGPYNASRILAGNGYDVKIVTE</sequence>
<evidence type="ECO:0000259" key="9">
    <source>
        <dbReference type="Pfam" id="PF07992"/>
    </source>
</evidence>
<dbReference type="PRINTS" id="PR00368">
    <property type="entry name" value="FADPNR"/>
</dbReference>
<evidence type="ECO:0000256" key="3">
    <source>
        <dbReference type="ARBA" id="ARBA00022630"/>
    </source>
</evidence>
<feature type="domain" description="FAD/NAD(P)-binding" evidence="9">
    <location>
        <begin position="1"/>
        <end position="287"/>
    </location>
</feature>
<dbReference type="GO" id="GO:0016491">
    <property type="term" value="F:oxidoreductase activity"/>
    <property type="evidence" value="ECO:0007669"/>
    <property type="project" value="UniProtKB-KW"/>
</dbReference>
<dbReference type="InterPro" id="IPR036873">
    <property type="entry name" value="Rhodanese-like_dom_sf"/>
</dbReference>
<dbReference type="AlphaFoldDB" id="A0A1Z5IB63"/>
<protein>
    <submittedName>
        <fullName evidence="10">CoA-disulfide reductase</fullName>
    </submittedName>
</protein>
<evidence type="ECO:0000256" key="1">
    <source>
        <dbReference type="ARBA" id="ARBA00001974"/>
    </source>
</evidence>
<evidence type="ECO:0000256" key="4">
    <source>
        <dbReference type="ARBA" id="ARBA00022827"/>
    </source>
</evidence>
<dbReference type="InterPro" id="IPR050260">
    <property type="entry name" value="FAD-bd_OxRdtase"/>
</dbReference>
<evidence type="ECO:0000256" key="7">
    <source>
        <dbReference type="ARBA" id="ARBA00023284"/>
    </source>
</evidence>
<accession>A0A1Z5IB63</accession>
<dbReference type="SUPFAM" id="SSF52821">
    <property type="entry name" value="Rhodanese/Cell cycle control phosphatase"/>
    <property type="match status" value="1"/>
</dbReference>
<keyword evidence="6" id="KW-0558">Oxidation</keyword>
<dbReference type="PRINTS" id="PR00411">
    <property type="entry name" value="PNDRDTASEI"/>
</dbReference>
<dbReference type="SUPFAM" id="SSF55424">
    <property type="entry name" value="FAD/NAD-linked reductases, dimerisation (C-terminal) domain"/>
    <property type="match status" value="1"/>
</dbReference>
<comment type="caution">
    <text evidence="10">The sequence shown here is derived from an EMBL/GenBank/DDBJ whole genome shotgun (WGS) entry which is preliminary data.</text>
</comment>
<organism evidence="10 11">
    <name type="scientific">Secundilactobacillus mixtipabuli</name>
    <dbReference type="NCBI Taxonomy" id="1435342"/>
    <lineage>
        <taxon>Bacteria</taxon>
        <taxon>Bacillati</taxon>
        <taxon>Bacillota</taxon>
        <taxon>Bacilli</taxon>
        <taxon>Lactobacillales</taxon>
        <taxon>Lactobacillaceae</taxon>
        <taxon>Secundilactobacillus</taxon>
    </lineage>
</organism>
<feature type="domain" description="Pyridine nucleotide-disulphide oxidoreductase dimerisation" evidence="8">
    <location>
        <begin position="329"/>
        <end position="431"/>
    </location>
</feature>